<feature type="transmembrane region" description="Helical" evidence="1">
    <location>
        <begin position="64"/>
        <end position="82"/>
    </location>
</feature>
<evidence type="ECO:0000259" key="2">
    <source>
        <dbReference type="Pfam" id="PF01478"/>
    </source>
</evidence>
<accession>A0A8E0KJ10</accession>
<name>A0A8E0KJ10_9CAUL</name>
<comment type="caution">
    <text evidence="3">The sequence shown here is derived from an EMBL/GenBank/DDBJ whole genome shotgun (WGS) entry which is preliminary data.</text>
</comment>
<feature type="transmembrane region" description="Helical" evidence="1">
    <location>
        <begin position="6"/>
        <end position="28"/>
    </location>
</feature>
<dbReference type="GO" id="GO:0016020">
    <property type="term" value="C:membrane"/>
    <property type="evidence" value="ECO:0007669"/>
    <property type="project" value="InterPro"/>
</dbReference>
<sequence>MEPGTAGLMLVLPLTGAGLAAGLGAAVLTARLDETGPGRASPILMTGLAVLGAAVGVWSLLGPAPIVVTALLGWSLLLIAAVDARHFWLPDWLTLPLLAGGLAATALFDRPALIDHLIGAAAASPCCGGLRRCTAGREGGRDWAAAISACWRRRGPGPDGWACPACCCGRPWPASVWFWRVWC</sequence>
<feature type="domain" description="Prepilin type IV endopeptidase peptidase" evidence="2">
    <location>
        <begin position="71"/>
        <end position="123"/>
    </location>
</feature>
<keyword evidence="1" id="KW-1133">Transmembrane helix</keyword>
<proteinExistence type="predicted"/>
<dbReference type="Proteomes" id="UP000016569">
    <property type="component" value="Unassembled WGS sequence"/>
</dbReference>
<gene>
    <name evidence="3" type="ORF">MBEBAB_1356</name>
</gene>
<evidence type="ECO:0000256" key="1">
    <source>
        <dbReference type="SAM" id="Phobius"/>
    </source>
</evidence>
<dbReference type="AlphaFoldDB" id="A0A8E0KJ10"/>
<dbReference type="GO" id="GO:0004190">
    <property type="term" value="F:aspartic-type endopeptidase activity"/>
    <property type="evidence" value="ECO:0007669"/>
    <property type="project" value="InterPro"/>
</dbReference>
<feature type="transmembrane region" description="Helical" evidence="1">
    <location>
        <begin position="40"/>
        <end position="58"/>
    </location>
</feature>
<dbReference type="InterPro" id="IPR000045">
    <property type="entry name" value="Prepilin_IV_endopep_pep"/>
</dbReference>
<keyword evidence="1" id="KW-0812">Transmembrane</keyword>
<keyword evidence="4" id="KW-1185">Reference proteome</keyword>
<evidence type="ECO:0000313" key="4">
    <source>
        <dbReference type="Proteomes" id="UP000016569"/>
    </source>
</evidence>
<organism evidence="3 4">
    <name type="scientific">Brevundimonas abyssalis TAR-001</name>
    <dbReference type="NCBI Taxonomy" id="1391729"/>
    <lineage>
        <taxon>Bacteria</taxon>
        <taxon>Pseudomonadati</taxon>
        <taxon>Pseudomonadota</taxon>
        <taxon>Alphaproteobacteria</taxon>
        <taxon>Caulobacterales</taxon>
        <taxon>Caulobacteraceae</taxon>
        <taxon>Brevundimonas</taxon>
    </lineage>
</organism>
<protein>
    <recommendedName>
        <fullName evidence="2">Prepilin type IV endopeptidase peptidase domain-containing protein</fullName>
    </recommendedName>
</protein>
<dbReference type="EMBL" id="BATC01000018">
    <property type="protein sequence ID" value="GAD59106.1"/>
    <property type="molecule type" value="Genomic_DNA"/>
</dbReference>
<reference evidence="4" key="1">
    <citation type="journal article" date="2013" name="Genome Announc.">
        <title>Draft Genome Sequence of the Dimorphic Prosthecate Bacterium Brevundimonas abyssalis TAR-001T.</title>
        <authorList>
            <person name="Tsubouchi T."/>
            <person name="Nishi S."/>
            <person name="Usui K."/>
            <person name="Shimane Y."/>
            <person name="Takaki Y."/>
            <person name="Maruyama T."/>
            <person name="Hatada Y."/>
        </authorList>
    </citation>
    <scope>NUCLEOTIDE SEQUENCE [LARGE SCALE GENOMIC DNA]</scope>
    <source>
        <strain evidence="4">TAR-001</strain>
    </source>
</reference>
<keyword evidence="1" id="KW-0472">Membrane</keyword>
<dbReference type="Pfam" id="PF01478">
    <property type="entry name" value="Peptidase_A24"/>
    <property type="match status" value="1"/>
</dbReference>
<evidence type="ECO:0000313" key="3">
    <source>
        <dbReference type="EMBL" id="GAD59106.1"/>
    </source>
</evidence>